<protein>
    <submittedName>
        <fullName evidence="1">Uncharacterized protein</fullName>
    </submittedName>
</protein>
<name>A0A0E9XFY6_ANGAN</name>
<dbReference type="EMBL" id="GBXM01007008">
    <property type="protein sequence ID" value="JAI01570.1"/>
    <property type="molecule type" value="Transcribed_RNA"/>
</dbReference>
<organism evidence="1">
    <name type="scientific">Anguilla anguilla</name>
    <name type="common">European freshwater eel</name>
    <name type="synonym">Muraena anguilla</name>
    <dbReference type="NCBI Taxonomy" id="7936"/>
    <lineage>
        <taxon>Eukaryota</taxon>
        <taxon>Metazoa</taxon>
        <taxon>Chordata</taxon>
        <taxon>Craniata</taxon>
        <taxon>Vertebrata</taxon>
        <taxon>Euteleostomi</taxon>
        <taxon>Actinopterygii</taxon>
        <taxon>Neopterygii</taxon>
        <taxon>Teleostei</taxon>
        <taxon>Anguilliformes</taxon>
        <taxon>Anguillidae</taxon>
        <taxon>Anguilla</taxon>
    </lineage>
</organism>
<reference evidence="1" key="2">
    <citation type="journal article" date="2015" name="Fish Shellfish Immunol.">
        <title>Early steps in the European eel (Anguilla anguilla)-Vibrio vulnificus interaction in the gills: Role of the RtxA13 toxin.</title>
        <authorList>
            <person name="Callol A."/>
            <person name="Pajuelo D."/>
            <person name="Ebbesson L."/>
            <person name="Teles M."/>
            <person name="MacKenzie S."/>
            <person name="Amaro C."/>
        </authorList>
    </citation>
    <scope>NUCLEOTIDE SEQUENCE</scope>
</reference>
<dbReference type="AlphaFoldDB" id="A0A0E9XFY6"/>
<evidence type="ECO:0000313" key="1">
    <source>
        <dbReference type="EMBL" id="JAI01570.1"/>
    </source>
</evidence>
<sequence>MMLLSVSFKCRANRSLESGAVHQDLGWYSLQRTYFLTSVPDIYVNKDKQTYRQDNAGLSTVVSQIVRHLVLCEGIHIQTKGNFIHSVL</sequence>
<proteinExistence type="predicted"/>
<accession>A0A0E9XFY6</accession>
<reference evidence="1" key="1">
    <citation type="submission" date="2014-11" db="EMBL/GenBank/DDBJ databases">
        <authorList>
            <person name="Amaro Gonzalez C."/>
        </authorList>
    </citation>
    <scope>NUCLEOTIDE SEQUENCE</scope>
</reference>